<dbReference type="EMBL" id="JBHMBW010000027">
    <property type="protein sequence ID" value="MFB9627116.1"/>
    <property type="molecule type" value="Genomic_DNA"/>
</dbReference>
<name>A0ABV5S9D0_9ACTN</name>
<dbReference type="Proteomes" id="UP001589532">
    <property type="component" value="Unassembled WGS sequence"/>
</dbReference>
<feature type="region of interest" description="Disordered" evidence="1">
    <location>
        <begin position="1"/>
        <end position="34"/>
    </location>
</feature>
<evidence type="ECO:0000256" key="1">
    <source>
        <dbReference type="SAM" id="MobiDB-lite"/>
    </source>
</evidence>
<dbReference type="RefSeq" id="WP_344988910.1">
    <property type="nucleotide sequence ID" value="NZ_BAAAXV010000004.1"/>
</dbReference>
<gene>
    <name evidence="2" type="ORF">ACFFSA_28865</name>
</gene>
<evidence type="ECO:0000313" key="3">
    <source>
        <dbReference type="Proteomes" id="UP001589532"/>
    </source>
</evidence>
<proteinExistence type="predicted"/>
<sequence length="113" mass="12581">MTTRRRRARAGTPHHGGSTPPPGVDTRTDRHGEAAQLTATSPGWLVLWGPYWQAFTAYECRNPDRCERVEAADVAELTRAMQQVECDLWRAHPHLEPNAAHIPAVRPRSGPPV</sequence>
<comment type="caution">
    <text evidence="2">The sequence shown here is derived from an EMBL/GenBank/DDBJ whole genome shotgun (WGS) entry which is preliminary data.</text>
</comment>
<accession>A0ABV5S9D0</accession>
<evidence type="ECO:0000313" key="2">
    <source>
        <dbReference type="EMBL" id="MFB9627116.1"/>
    </source>
</evidence>
<keyword evidence="3" id="KW-1185">Reference proteome</keyword>
<organism evidence="2 3">
    <name type="scientific">Nonomuraea helvata</name>
    <dbReference type="NCBI Taxonomy" id="37484"/>
    <lineage>
        <taxon>Bacteria</taxon>
        <taxon>Bacillati</taxon>
        <taxon>Actinomycetota</taxon>
        <taxon>Actinomycetes</taxon>
        <taxon>Streptosporangiales</taxon>
        <taxon>Streptosporangiaceae</taxon>
        <taxon>Nonomuraea</taxon>
    </lineage>
</organism>
<protein>
    <submittedName>
        <fullName evidence="2">Uncharacterized protein</fullName>
    </submittedName>
</protein>
<reference evidence="2 3" key="1">
    <citation type="submission" date="2024-09" db="EMBL/GenBank/DDBJ databases">
        <authorList>
            <person name="Sun Q."/>
            <person name="Mori K."/>
        </authorList>
    </citation>
    <scope>NUCLEOTIDE SEQUENCE [LARGE SCALE GENOMIC DNA]</scope>
    <source>
        <strain evidence="2 3">JCM 3143</strain>
    </source>
</reference>